<dbReference type="InterPro" id="IPR011990">
    <property type="entry name" value="TPR-like_helical_dom_sf"/>
</dbReference>
<dbReference type="Proteomes" id="UP001497512">
    <property type="component" value="Chromosome 1"/>
</dbReference>
<keyword evidence="2" id="KW-0677">Repeat</keyword>
<comment type="similarity">
    <text evidence="1">Belongs to the PPR family. P subfamily.</text>
</comment>
<dbReference type="InterPro" id="IPR036063">
    <property type="entry name" value="Smr_dom_sf"/>
</dbReference>
<dbReference type="Pfam" id="PF12854">
    <property type="entry name" value="PPR_1"/>
    <property type="match status" value="1"/>
</dbReference>
<organism evidence="5 6">
    <name type="scientific">Sphagnum troendelagicum</name>
    <dbReference type="NCBI Taxonomy" id="128251"/>
    <lineage>
        <taxon>Eukaryota</taxon>
        <taxon>Viridiplantae</taxon>
        <taxon>Streptophyta</taxon>
        <taxon>Embryophyta</taxon>
        <taxon>Bryophyta</taxon>
        <taxon>Sphagnophytina</taxon>
        <taxon>Sphagnopsida</taxon>
        <taxon>Sphagnales</taxon>
        <taxon>Sphagnaceae</taxon>
        <taxon>Sphagnum</taxon>
    </lineage>
</organism>
<evidence type="ECO:0000313" key="5">
    <source>
        <dbReference type="EMBL" id="CAK9189498.1"/>
    </source>
</evidence>
<feature type="domain" description="Smr" evidence="4">
    <location>
        <begin position="534"/>
        <end position="617"/>
    </location>
</feature>
<evidence type="ECO:0000259" key="4">
    <source>
        <dbReference type="PROSITE" id="PS50828"/>
    </source>
</evidence>
<evidence type="ECO:0000256" key="1">
    <source>
        <dbReference type="ARBA" id="ARBA00007626"/>
    </source>
</evidence>
<accession>A0ABP0T8A2</accession>
<dbReference type="PANTHER" id="PTHR47447">
    <property type="entry name" value="OS03G0856100 PROTEIN"/>
    <property type="match status" value="1"/>
</dbReference>
<evidence type="ECO:0000256" key="3">
    <source>
        <dbReference type="PROSITE-ProRule" id="PRU00708"/>
    </source>
</evidence>
<name>A0ABP0T8A2_9BRYO</name>
<evidence type="ECO:0000256" key="2">
    <source>
        <dbReference type="ARBA" id="ARBA00022737"/>
    </source>
</evidence>
<dbReference type="PROSITE" id="PS50828">
    <property type="entry name" value="SMR"/>
    <property type="match status" value="1"/>
</dbReference>
<protein>
    <recommendedName>
        <fullName evidence="4">Smr domain-containing protein</fullName>
    </recommendedName>
</protein>
<dbReference type="Pfam" id="PF13041">
    <property type="entry name" value="PPR_2"/>
    <property type="match status" value="1"/>
</dbReference>
<keyword evidence="6" id="KW-1185">Reference proteome</keyword>
<dbReference type="SUPFAM" id="SSF48452">
    <property type="entry name" value="TPR-like"/>
    <property type="match status" value="1"/>
</dbReference>
<feature type="repeat" description="PPR" evidence="3">
    <location>
        <begin position="29"/>
        <end position="63"/>
    </location>
</feature>
<dbReference type="Gene3D" id="3.30.1370.110">
    <property type="match status" value="1"/>
</dbReference>
<dbReference type="Pfam" id="PF17177">
    <property type="entry name" value="PPR_long"/>
    <property type="match status" value="1"/>
</dbReference>
<dbReference type="PROSITE" id="PS51375">
    <property type="entry name" value="PPR"/>
    <property type="match status" value="10"/>
</dbReference>
<dbReference type="InterPro" id="IPR002625">
    <property type="entry name" value="Smr_dom"/>
</dbReference>
<dbReference type="SMART" id="SM00463">
    <property type="entry name" value="SMR"/>
    <property type="match status" value="1"/>
</dbReference>
<feature type="repeat" description="PPR" evidence="3">
    <location>
        <begin position="420"/>
        <end position="454"/>
    </location>
</feature>
<evidence type="ECO:0000313" key="6">
    <source>
        <dbReference type="Proteomes" id="UP001497512"/>
    </source>
</evidence>
<feature type="repeat" description="PPR" evidence="3">
    <location>
        <begin position="170"/>
        <end position="204"/>
    </location>
</feature>
<dbReference type="EMBL" id="OZ019893">
    <property type="protein sequence ID" value="CAK9189498.1"/>
    <property type="molecule type" value="Genomic_DNA"/>
</dbReference>
<dbReference type="Gene3D" id="1.25.40.10">
    <property type="entry name" value="Tetratricopeptide repeat domain"/>
    <property type="match status" value="5"/>
</dbReference>
<feature type="repeat" description="PPR" evidence="3">
    <location>
        <begin position="205"/>
        <end position="239"/>
    </location>
</feature>
<feature type="repeat" description="PPR" evidence="3">
    <location>
        <begin position="64"/>
        <end position="99"/>
    </location>
</feature>
<sequence length="668" mass="74335">MISTLGRLGKVEIAQEVFLRSQKAGFGNNVYAYSALVSAYGRSGRCSEALKVFQSMKKAGCKPNLITYNTIIDACGKGGVDLKKALEIFDEMQREGVEPDRITFNSLIAVCSRGSLWEESQRVFSEMQRRGIEQDIFTYNTLIDAVCKGGQMDLAANIMVSMQHKSITPNVVTYSTMIDGYGKLGRFEEAISLYHQMKDAGIRPDRVSYNTLVDIYAKLGRFEEALSTCKDMERAGLKADVVTYNALIDAYGKQGKHEDAASLFAKMKGEGLVPNVLTYSAIINAYSKGGMHREAKQVFEEFKSLGLKPDVVLYSALVDSYCKCGLVDDAVEMLQEMMQAGIQPNIVTYNSLIDAYGRNNQGVTPEFLRESTINPVKDGPLVPESMNKVQHLQDNSGDHVNILAAVSVFHEMQQFGLKPNVVTFSAILNACSRCASLQEASVLLEEMRLFDSRVYGVAHGLLMGSRQHVWGEAEGLFDEIARMDYATGAAFYNALTDVLWHFGQREGAQKVVVAAQRRQVWDNPFWLSEQQFSLDLHLMSVGAAQAMIHVWLLDLRALLWEGRDLPHVLSILTGWGKHSKVAGDSTLKRAVESHMLEIGAPFHVGKYNEGRLVCAGHVVRAWLQDPRTLDLLILRDIVFPSDFPSQRVRQPEIRVLSFKELHMGDSPG</sequence>
<dbReference type="SUPFAM" id="SSF160443">
    <property type="entry name" value="SMR domain-like"/>
    <property type="match status" value="1"/>
</dbReference>
<feature type="repeat" description="PPR" evidence="3">
    <location>
        <begin position="100"/>
        <end position="134"/>
    </location>
</feature>
<feature type="repeat" description="PPR" evidence="3">
    <location>
        <begin position="240"/>
        <end position="274"/>
    </location>
</feature>
<feature type="repeat" description="PPR" evidence="3">
    <location>
        <begin position="310"/>
        <end position="344"/>
    </location>
</feature>
<dbReference type="PANTHER" id="PTHR47447:SF29">
    <property type="entry name" value="PPR CONTAINING PLANT PROTEIN"/>
    <property type="match status" value="1"/>
</dbReference>
<reference evidence="5 6" key="1">
    <citation type="submission" date="2024-02" db="EMBL/GenBank/DDBJ databases">
        <authorList>
            <consortium name="ELIXIR-Norway"/>
            <consortium name="Elixir Norway"/>
        </authorList>
    </citation>
    <scope>NUCLEOTIDE SEQUENCE [LARGE SCALE GENOMIC DNA]</scope>
</reference>
<dbReference type="Pfam" id="PF01535">
    <property type="entry name" value="PPR"/>
    <property type="match status" value="1"/>
</dbReference>
<dbReference type="InterPro" id="IPR002885">
    <property type="entry name" value="PPR_rpt"/>
</dbReference>
<feature type="repeat" description="PPR" evidence="3">
    <location>
        <begin position="275"/>
        <end position="309"/>
    </location>
</feature>
<proteinExistence type="inferred from homology"/>
<gene>
    <name evidence="5" type="ORF">CSSPTR1EN2_LOCUS149</name>
</gene>
<dbReference type="InterPro" id="IPR033443">
    <property type="entry name" value="PROP1-like_PPR_dom"/>
</dbReference>
<dbReference type="Pfam" id="PF13812">
    <property type="entry name" value="PPR_3"/>
    <property type="match status" value="1"/>
</dbReference>
<dbReference type="NCBIfam" id="TIGR00756">
    <property type="entry name" value="PPR"/>
    <property type="match status" value="9"/>
</dbReference>
<feature type="repeat" description="PPR" evidence="3">
    <location>
        <begin position="135"/>
        <end position="169"/>
    </location>
</feature>